<feature type="transmembrane region" description="Helical" evidence="1">
    <location>
        <begin position="6"/>
        <end position="30"/>
    </location>
</feature>
<protein>
    <submittedName>
        <fullName evidence="2">Uncharacterized protein</fullName>
    </submittedName>
</protein>
<keyword evidence="1" id="KW-1133">Transmembrane helix</keyword>
<evidence type="ECO:0000313" key="2">
    <source>
        <dbReference type="EMBL" id="SBO28754.1"/>
    </source>
</evidence>
<organism evidence="2 3">
    <name type="scientific">Plasmodium knowlesi (strain H)</name>
    <dbReference type="NCBI Taxonomy" id="5851"/>
    <lineage>
        <taxon>Eukaryota</taxon>
        <taxon>Sar</taxon>
        <taxon>Alveolata</taxon>
        <taxon>Apicomplexa</taxon>
        <taxon>Aconoidasida</taxon>
        <taxon>Haemosporida</taxon>
        <taxon>Plasmodiidae</taxon>
        <taxon>Plasmodium</taxon>
        <taxon>Plasmodium (Plasmodium)</taxon>
    </lineage>
</organism>
<name>A0A1A7W314_PLAKH</name>
<evidence type="ECO:0000256" key="1">
    <source>
        <dbReference type="SAM" id="Phobius"/>
    </source>
</evidence>
<sequence>MGHICPSLIILFFLVYVRFVHVVILFISIYRCCFELM</sequence>
<keyword evidence="1" id="KW-0812">Transmembrane</keyword>
<proteinExistence type="predicted"/>
<reference evidence="3" key="1">
    <citation type="submission" date="2016-05" db="EMBL/GenBank/DDBJ databases">
        <authorList>
            <person name="Sharaf H."/>
        </authorList>
    </citation>
    <scope>NUCLEOTIDE SEQUENCE [LARGE SCALE GENOMIC DNA]</scope>
    <source>
        <strain evidence="3">H</strain>
    </source>
</reference>
<accession>A0A1A7W314</accession>
<dbReference type="EMBL" id="CWHR02000019">
    <property type="protein sequence ID" value="SBO28754.1"/>
    <property type="molecule type" value="Genomic_DNA"/>
</dbReference>
<gene>
    <name evidence="2" type="ORF">PKNA1_H1_1400600</name>
</gene>
<evidence type="ECO:0000313" key="3">
    <source>
        <dbReference type="Proteomes" id="UP000182142"/>
    </source>
</evidence>
<dbReference type="AlphaFoldDB" id="A0A1A7W314"/>
<dbReference type="Proteomes" id="UP000182142">
    <property type="component" value="Unassembled WGS sequence"/>
</dbReference>
<keyword evidence="1" id="KW-0472">Membrane</keyword>